<feature type="binding site" evidence="13">
    <location>
        <begin position="42"/>
        <end position="48"/>
    </location>
    <ligand>
        <name>substrate</name>
    </ligand>
</feature>
<dbReference type="Pfam" id="PF00383">
    <property type="entry name" value="dCMP_cyt_deam_1"/>
    <property type="match status" value="1"/>
</dbReference>
<dbReference type="FunFam" id="3.40.140.10:FF:000008">
    <property type="entry name" value="Cytidine deaminase"/>
    <property type="match status" value="1"/>
</dbReference>
<evidence type="ECO:0000256" key="15">
    <source>
        <dbReference type="RuleBase" id="RU364006"/>
    </source>
</evidence>
<feature type="domain" description="CMP/dCMP-type deaminase" evidence="16">
    <location>
        <begin position="1"/>
        <end position="128"/>
    </location>
</feature>
<evidence type="ECO:0000256" key="3">
    <source>
        <dbReference type="ARBA" id="ARBA00006576"/>
    </source>
</evidence>
<dbReference type="InterPro" id="IPR016192">
    <property type="entry name" value="APOBEC/CMP_deaminase_Zn-bd"/>
</dbReference>
<keyword evidence="7 15" id="KW-0378">Hydrolase</keyword>
<dbReference type="AlphaFoldDB" id="A0AB39HX52"/>
<evidence type="ECO:0000256" key="6">
    <source>
        <dbReference type="ARBA" id="ARBA00022723"/>
    </source>
</evidence>
<dbReference type="CDD" id="cd01283">
    <property type="entry name" value="cytidine_deaminase"/>
    <property type="match status" value="1"/>
</dbReference>
<sequence length="133" mass="14702">MMQEKLIKAAKQARKSAYAPYSNFKVGAALLTTSGEIFTGSNIENAAYPVTCCAERVAIFKAISEGFSDFEAIAVVADTKEAVSPCGSCRQVMSEFFQKHTSIFLSNLQDRTITLTMEELLPYSFHKENLIDK</sequence>
<comment type="catalytic activity">
    <reaction evidence="10 15">
        <text>2'-deoxycytidine + H2O + H(+) = 2'-deoxyuridine + NH4(+)</text>
        <dbReference type="Rhea" id="RHEA:13433"/>
        <dbReference type="ChEBI" id="CHEBI:15377"/>
        <dbReference type="ChEBI" id="CHEBI:15378"/>
        <dbReference type="ChEBI" id="CHEBI:15698"/>
        <dbReference type="ChEBI" id="CHEBI:16450"/>
        <dbReference type="ChEBI" id="CHEBI:28938"/>
        <dbReference type="EC" id="3.5.4.5"/>
    </reaction>
</comment>
<dbReference type="GO" id="GO:0042802">
    <property type="term" value="F:identical protein binding"/>
    <property type="evidence" value="ECO:0007669"/>
    <property type="project" value="UniProtKB-ARBA"/>
</dbReference>
<feature type="binding site" evidence="14">
    <location>
        <position position="89"/>
    </location>
    <ligand>
        <name>Zn(2+)</name>
        <dbReference type="ChEBI" id="CHEBI:29105"/>
        <note>catalytic</note>
    </ligand>
</feature>
<evidence type="ECO:0000256" key="10">
    <source>
        <dbReference type="ARBA" id="ARBA00049252"/>
    </source>
</evidence>
<comment type="cofactor">
    <cofactor evidence="1 14 15">
        <name>Zn(2+)</name>
        <dbReference type="ChEBI" id="CHEBI:29105"/>
    </cofactor>
</comment>
<feature type="active site" description="Proton donor" evidence="12">
    <location>
        <position position="55"/>
    </location>
</feature>
<evidence type="ECO:0000256" key="7">
    <source>
        <dbReference type="ARBA" id="ARBA00022801"/>
    </source>
</evidence>
<dbReference type="InterPro" id="IPR006262">
    <property type="entry name" value="Cyt_deam_tetra"/>
</dbReference>
<feature type="binding site" evidence="14">
    <location>
        <position position="53"/>
    </location>
    <ligand>
        <name>Zn(2+)</name>
        <dbReference type="ChEBI" id="CHEBI:29105"/>
        <note>catalytic</note>
    </ligand>
</feature>
<evidence type="ECO:0000256" key="1">
    <source>
        <dbReference type="ARBA" id="ARBA00001947"/>
    </source>
</evidence>
<dbReference type="RefSeq" id="WP_368655206.1">
    <property type="nucleotide sequence ID" value="NZ_CP162599.1"/>
</dbReference>
<dbReference type="InterPro" id="IPR002125">
    <property type="entry name" value="CMP_dCMP_dom"/>
</dbReference>
<evidence type="ECO:0000256" key="4">
    <source>
        <dbReference type="ARBA" id="ARBA00012783"/>
    </source>
</evidence>
<dbReference type="NCBIfam" id="TIGR01354">
    <property type="entry name" value="cyt_deam_tetra"/>
    <property type="match status" value="1"/>
</dbReference>
<dbReference type="PANTHER" id="PTHR11644">
    <property type="entry name" value="CYTIDINE DEAMINASE"/>
    <property type="match status" value="1"/>
</dbReference>
<dbReference type="PROSITE" id="PS00903">
    <property type="entry name" value="CYT_DCMP_DEAMINASES_1"/>
    <property type="match status" value="1"/>
</dbReference>
<proteinExistence type="inferred from homology"/>
<dbReference type="InterPro" id="IPR016193">
    <property type="entry name" value="Cytidine_deaminase-like"/>
</dbReference>
<comment type="similarity">
    <text evidence="3 15">Belongs to the cytidine and deoxycytidylate deaminase family.</text>
</comment>
<name>A0AB39HX52_9BACI</name>
<evidence type="ECO:0000256" key="12">
    <source>
        <dbReference type="PIRSR" id="PIRSR606262-1"/>
    </source>
</evidence>
<dbReference type="InterPro" id="IPR050202">
    <property type="entry name" value="Cyt/Deoxycyt_deaminase"/>
</dbReference>
<evidence type="ECO:0000256" key="8">
    <source>
        <dbReference type="ARBA" id="ARBA00022833"/>
    </source>
</evidence>
<dbReference type="PROSITE" id="PS51747">
    <property type="entry name" value="CYT_DCMP_DEAMINASES_2"/>
    <property type="match status" value="1"/>
</dbReference>
<evidence type="ECO:0000256" key="2">
    <source>
        <dbReference type="ARBA" id="ARBA00003949"/>
    </source>
</evidence>
<accession>A0AB39HX52</accession>
<dbReference type="PANTHER" id="PTHR11644:SF2">
    <property type="entry name" value="CYTIDINE DEAMINASE"/>
    <property type="match status" value="1"/>
</dbReference>
<evidence type="ECO:0000256" key="11">
    <source>
        <dbReference type="ARBA" id="ARBA00049558"/>
    </source>
</evidence>
<dbReference type="SUPFAM" id="SSF53927">
    <property type="entry name" value="Cytidine deaminase-like"/>
    <property type="match status" value="1"/>
</dbReference>
<dbReference type="EMBL" id="CP162599">
    <property type="protein sequence ID" value="XDK34536.1"/>
    <property type="molecule type" value="Genomic_DNA"/>
</dbReference>
<evidence type="ECO:0000259" key="16">
    <source>
        <dbReference type="PROSITE" id="PS51747"/>
    </source>
</evidence>
<protein>
    <recommendedName>
        <fullName evidence="5 15">Cytidine deaminase</fullName>
        <ecNumber evidence="4 15">3.5.4.5</ecNumber>
    </recommendedName>
    <alternativeName>
        <fullName evidence="9 15">Cytidine aminohydrolase</fullName>
    </alternativeName>
</protein>
<evidence type="ECO:0000313" key="17">
    <source>
        <dbReference type="EMBL" id="XDK34536.1"/>
    </source>
</evidence>
<dbReference type="NCBIfam" id="NF004064">
    <property type="entry name" value="PRK05578.1"/>
    <property type="match status" value="1"/>
</dbReference>
<keyword evidence="6 14" id="KW-0479">Metal-binding</keyword>
<dbReference type="GO" id="GO:0005829">
    <property type="term" value="C:cytosol"/>
    <property type="evidence" value="ECO:0007669"/>
    <property type="project" value="TreeGrafter"/>
</dbReference>
<reference evidence="17" key="1">
    <citation type="submission" date="2024-07" db="EMBL/GenBank/DDBJ databases">
        <title>Halotolerant mesophilic bacterium Ornithinibacillus sp. 4-3, sp. nov., isolated from soil.</title>
        <authorList>
            <person name="Sidarenka A.V."/>
            <person name="Guliayeva D.E."/>
            <person name="Leanovich S.I."/>
            <person name="Hileuskaya K.S."/>
            <person name="Akhremchuk A.E."/>
            <person name="Sikolenko M.A."/>
            <person name="Valentovich L.N."/>
        </authorList>
    </citation>
    <scope>NUCLEOTIDE SEQUENCE</scope>
    <source>
        <strain evidence="17">4-3</strain>
    </source>
</reference>
<gene>
    <name evidence="17" type="primary">cdd</name>
    <name evidence="17" type="ORF">AB4Y30_09120</name>
</gene>
<dbReference type="GO" id="GO:0055086">
    <property type="term" value="P:nucleobase-containing small molecule metabolic process"/>
    <property type="evidence" value="ECO:0007669"/>
    <property type="project" value="UniProtKB-ARBA"/>
</dbReference>
<keyword evidence="8 14" id="KW-0862">Zinc</keyword>
<evidence type="ECO:0000256" key="14">
    <source>
        <dbReference type="PIRSR" id="PIRSR606262-3"/>
    </source>
</evidence>
<evidence type="ECO:0000256" key="5">
    <source>
        <dbReference type="ARBA" id="ARBA00018266"/>
    </source>
</evidence>
<comment type="catalytic activity">
    <reaction evidence="11 15">
        <text>cytidine + H2O + H(+) = uridine + NH4(+)</text>
        <dbReference type="Rhea" id="RHEA:16069"/>
        <dbReference type="ChEBI" id="CHEBI:15377"/>
        <dbReference type="ChEBI" id="CHEBI:15378"/>
        <dbReference type="ChEBI" id="CHEBI:16704"/>
        <dbReference type="ChEBI" id="CHEBI:17562"/>
        <dbReference type="ChEBI" id="CHEBI:28938"/>
        <dbReference type="EC" id="3.5.4.5"/>
    </reaction>
</comment>
<dbReference type="GO" id="GO:0004126">
    <property type="term" value="F:cytidine deaminase activity"/>
    <property type="evidence" value="ECO:0007669"/>
    <property type="project" value="UniProtKB-UniRule"/>
</dbReference>
<evidence type="ECO:0000256" key="9">
    <source>
        <dbReference type="ARBA" id="ARBA00032005"/>
    </source>
</evidence>
<evidence type="ECO:0000256" key="13">
    <source>
        <dbReference type="PIRSR" id="PIRSR606262-2"/>
    </source>
</evidence>
<dbReference type="EC" id="3.5.4.5" evidence="4 15"/>
<organism evidence="17">
    <name type="scientific">Ornithinibacillus sp. 4-3</name>
    <dbReference type="NCBI Taxonomy" id="3231488"/>
    <lineage>
        <taxon>Bacteria</taxon>
        <taxon>Bacillati</taxon>
        <taxon>Bacillota</taxon>
        <taxon>Bacilli</taxon>
        <taxon>Bacillales</taxon>
        <taxon>Bacillaceae</taxon>
        <taxon>Ornithinibacillus</taxon>
    </lineage>
</organism>
<comment type="function">
    <text evidence="2 15">This enzyme scavenges exogenous and endogenous cytidine and 2'-deoxycytidine for UMP synthesis.</text>
</comment>
<dbReference type="Gene3D" id="3.40.140.10">
    <property type="entry name" value="Cytidine Deaminase, domain 2"/>
    <property type="match status" value="1"/>
</dbReference>
<dbReference type="GO" id="GO:0008270">
    <property type="term" value="F:zinc ion binding"/>
    <property type="evidence" value="ECO:0007669"/>
    <property type="project" value="UniProtKB-UniRule"/>
</dbReference>
<feature type="binding site" evidence="14">
    <location>
        <position position="86"/>
    </location>
    <ligand>
        <name>Zn(2+)</name>
        <dbReference type="ChEBI" id="CHEBI:29105"/>
        <note>catalytic</note>
    </ligand>
</feature>
<dbReference type="GO" id="GO:0072527">
    <property type="term" value="P:pyrimidine-containing compound metabolic process"/>
    <property type="evidence" value="ECO:0007669"/>
    <property type="project" value="UniProtKB-ARBA"/>
</dbReference>